<reference evidence="2 3" key="1">
    <citation type="submission" date="2021-05" db="EMBL/GenBank/DDBJ databases">
        <title>Kineosporia and Streptomyces sp. nov. two new marine actinobacteria isolated from Coral.</title>
        <authorList>
            <person name="Buangrab K."/>
            <person name="Sutthacheep M."/>
            <person name="Yeemin T."/>
            <person name="Harunari E."/>
            <person name="Igarashi Y."/>
            <person name="Kanchanasin P."/>
            <person name="Tanasupawat S."/>
            <person name="Phongsopitanun W."/>
        </authorList>
    </citation>
    <scope>NUCLEOTIDE SEQUENCE [LARGE SCALE GENOMIC DNA]</scope>
    <source>
        <strain evidence="2 3">J2-2</strain>
    </source>
</reference>
<gene>
    <name evidence="2" type="ORF">KIH74_21010</name>
</gene>
<accession>A0ABS5TK89</accession>
<evidence type="ECO:0000256" key="1">
    <source>
        <dbReference type="SAM" id="MobiDB-lite"/>
    </source>
</evidence>
<dbReference type="RefSeq" id="WP_214157728.1">
    <property type="nucleotide sequence ID" value="NZ_JAHBAY010000008.1"/>
</dbReference>
<protein>
    <recommendedName>
        <fullName evidence="4">Lipoprotein</fullName>
    </recommendedName>
</protein>
<dbReference type="Proteomes" id="UP001197247">
    <property type="component" value="Unassembled WGS sequence"/>
</dbReference>
<name>A0ABS5TK89_9ACTN</name>
<keyword evidence="3" id="KW-1185">Reference proteome</keyword>
<dbReference type="EMBL" id="JAHBAY010000008">
    <property type="protein sequence ID" value="MBT0771430.1"/>
    <property type="molecule type" value="Genomic_DNA"/>
</dbReference>
<evidence type="ECO:0000313" key="2">
    <source>
        <dbReference type="EMBL" id="MBT0771430.1"/>
    </source>
</evidence>
<feature type="region of interest" description="Disordered" evidence="1">
    <location>
        <begin position="19"/>
        <end position="40"/>
    </location>
</feature>
<proteinExistence type="predicted"/>
<sequence length="383" mass="39124">MAFAGFGLAATVGISGCGAGSDSAEGGSGSGSGESAGTPKEKVAAAFQNFENSSSAGFTLKLDSSTADIEKINTAQDSADKLTAQDKKEIAEVLKGKVTLNVTAPEGKTFADTTDSSAANSKDLLKDPAAFEAALKDSGSVAMSVVYGDSGLVDFATKDGVFYLRTDADKIAELADQNLSSATGMLGQLPPVIATPAEKLLGGEWVSLDMVKAVQVLDQQGLLDQLASADEGTAAGMAADPAAAQNLVRSLAASYDSDSQVTEVDGGYQVSVPVEKTTAAVKDDLVDLLGQDAATDLVKELNSSPTENVVFTVKVDDDKLTGLNLDLVQFLDKPVDDATFAVDLAIDPEASEVQVPSGATAIDIEGILNLIPADTLTSLGSEL</sequence>
<evidence type="ECO:0000313" key="3">
    <source>
        <dbReference type="Proteomes" id="UP001197247"/>
    </source>
</evidence>
<evidence type="ECO:0008006" key="4">
    <source>
        <dbReference type="Google" id="ProtNLM"/>
    </source>
</evidence>
<comment type="caution">
    <text evidence="2">The sequence shown here is derived from an EMBL/GenBank/DDBJ whole genome shotgun (WGS) entry which is preliminary data.</text>
</comment>
<organism evidence="2 3">
    <name type="scientific">Kineosporia corallincola</name>
    <dbReference type="NCBI Taxonomy" id="2835133"/>
    <lineage>
        <taxon>Bacteria</taxon>
        <taxon>Bacillati</taxon>
        <taxon>Actinomycetota</taxon>
        <taxon>Actinomycetes</taxon>
        <taxon>Kineosporiales</taxon>
        <taxon>Kineosporiaceae</taxon>
        <taxon>Kineosporia</taxon>
    </lineage>
</organism>